<comment type="caution">
    <text evidence="1">The sequence shown here is derived from an EMBL/GenBank/DDBJ whole genome shotgun (WGS) entry which is preliminary data.</text>
</comment>
<evidence type="ECO:0000313" key="1">
    <source>
        <dbReference type="EMBL" id="TDQ77605.1"/>
    </source>
</evidence>
<dbReference type="OrthoDB" id="9156098at2"/>
<dbReference type="Gene3D" id="3.10.20.30">
    <property type="match status" value="1"/>
</dbReference>
<accession>A0A4R6WH54</accession>
<reference evidence="1 2" key="1">
    <citation type="submission" date="2019-03" db="EMBL/GenBank/DDBJ databases">
        <title>Genomic Encyclopedia of Type Strains, Phase III (KMG-III): the genomes of soil and plant-associated and newly described type strains.</title>
        <authorList>
            <person name="Whitman W."/>
        </authorList>
    </citation>
    <scope>NUCLEOTIDE SEQUENCE [LARGE SCALE GENOMIC DNA]</scope>
    <source>
        <strain evidence="1 2">CGMCC 1.7660</strain>
    </source>
</reference>
<evidence type="ECO:0000313" key="2">
    <source>
        <dbReference type="Proteomes" id="UP000295783"/>
    </source>
</evidence>
<sequence>MARVSFTSHLRKVAPTEAVHIAAGNLGNALEPVFARYPKLRGYVVDEQNRLRKHVVIFLNGERLAAADWPSHLVDEDDEIHVLQALSGG</sequence>
<gene>
    <name evidence="1" type="ORF">A8950_3759</name>
</gene>
<dbReference type="PANTHER" id="PTHR38031:SF1">
    <property type="entry name" value="SULFUR CARRIER PROTEIN CYSO"/>
    <property type="match status" value="1"/>
</dbReference>
<dbReference type="SUPFAM" id="SSF54285">
    <property type="entry name" value="MoaD/ThiS"/>
    <property type="match status" value="1"/>
</dbReference>
<dbReference type="RefSeq" id="WP_133615192.1">
    <property type="nucleotide sequence ID" value="NZ_SNYW01000014.1"/>
</dbReference>
<dbReference type="EMBL" id="SNYW01000014">
    <property type="protein sequence ID" value="TDQ77605.1"/>
    <property type="molecule type" value="Genomic_DNA"/>
</dbReference>
<organism evidence="1 2">
    <name type="scientific">Dongia mobilis</name>
    <dbReference type="NCBI Taxonomy" id="578943"/>
    <lineage>
        <taxon>Bacteria</taxon>
        <taxon>Pseudomonadati</taxon>
        <taxon>Pseudomonadota</taxon>
        <taxon>Alphaproteobacteria</taxon>
        <taxon>Rhodospirillales</taxon>
        <taxon>Dongiaceae</taxon>
        <taxon>Dongia</taxon>
    </lineage>
</organism>
<dbReference type="PANTHER" id="PTHR38031">
    <property type="entry name" value="SULFUR CARRIER PROTEIN SLR0821-RELATED"/>
    <property type="match status" value="1"/>
</dbReference>
<proteinExistence type="predicted"/>
<name>A0A4R6WH54_9PROT</name>
<dbReference type="CDD" id="cd17040">
    <property type="entry name" value="Ubl_MoaD_like"/>
    <property type="match status" value="1"/>
</dbReference>
<protein>
    <submittedName>
        <fullName evidence="1">Molybdopterin synthase subunit MoaD</fullName>
    </submittedName>
</protein>
<keyword evidence="2" id="KW-1185">Reference proteome</keyword>
<dbReference type="AlphaFoldDB" id="A0A4R6WH54"/>
<dbReference type="Pfam" id="PF02597">
    <property type="entry name" value="ThiS"/>
    <property type="match status" value="1"/>
</dbReference>
<dbReference type="InterPro" id="IPR016155">
    <property type="entry name" value="Mopterin_synth/thiamin_S_b"/>
</dbReference>
<dbReference type="InterPro" id="IPR003749">
    <property type="entry name" value="ThiS/MoaD-like"/>
</dbReference>
<dbReference type="Proteomes" id="UP000295783">
    <property type="component" value="Unassembled WGS sequence"/>
</dbReference>
<dbReference type="InterPro" id="IPR012675">
    <property type="entry name" value="Beta-grasp_dom_sf"/>
</dbReference>
<dbReference type="InterPro" id="IPR052045">
    <property type="entry name" value="Sulfur_Carrier/Prot_Modifier"/>
</dbReference>